<dbReference type="SUPFAM" id="SSF53756">
    <property type="entry name" value="UDP-Glycosyltransferase/glycogen phosphorylase"/>
    <property type="match status" value="1"/>
</dbReference>
<dbReference type="GO" id="GO:0047355">
    <property type="term" value="F:CDP-glycerol glycerophosphotransferase activity"/>
    <property type="evidence" value="ECO:0007669"/>
    <property type="project" value="InterPro"/>
</dbReference>
<protein>
    <submittedName>
        <fullName evidence="1">CDP-glycerol glycerophosphotransferase family protein</fullName>
    </submittedName>
</protein>
<evidence type="ECO:0000313" key="2">
    <source>
        <dbReference type="Proteomes" id="UP001216709"/>
    </source>
</evidence>
<sequence length="1073" mass="126766">MKVEFFLNEVRVIDHEVIFKIFCGGDFKIDHMIGNVDSLFLKNMHTNKRTVLGKPISGSEQNTMEFKVPLYEFEYFTEKFKLMLSLRLDEDEIIYDVYHHVETNVSIYFNGKVLEINALKESLNETVVINKDLSDLKVAVEDVYSYRDQTVLKGSLPTVFLNEEIKLNRCFVQHQATQEKIYFDFLSFTIKDTNFNVSVSLKDLNLYSENWVFGIEVNIGGRSFEVGVLLKANKAFYSELYLQDHKPFMHKIFSGHDRQIIVRPEEYKNEHLNTAINDVKIEKNTLQINFTGRLNSVFDQSDKILSINVKNRNSNAEHTFPLIEKKPDTFIAMIDFITEDFFEEEGIWDFFVNYTLNQAELTQRLSFNSFEKSKGNFTTLPQTIYNHSLLKRGRLYATYDNNLALLIKEFYYKCDIKYIDYQENALLVKGDIDFQNENMALKDIFLEDDSGKRLNCENQINKAGSLFHFESSFKFLNLDKINEKEFFYYMLLEVNGEEFKVNVRSNADNYNNKNKSHIYPPFQFNIKGYPAEIKPRYVQSNELAVSFSNSLKACCRKIEKRKKDINIEVSIKNQNDLVLKNTFLVLENMDSGERVICRQLKDQNDNTILFSINSAFVEEKAIKMNAPWKIFLCFNINGYSIETEVSVENDELISKYSTFKSRAVKFHKNAYYSVFVDKDKKILNFELRDLRAVEKRTEKVKFLLAAGAAKLIKRFIRKPVWFIGENLAEVAQDNGFAFFEYCIRNKSDEKYYYISVKNNKNQQNLEGYKKNIIIYDSFKHYVFYHLSRYLIVSHGIRDVIPSVLHNRMKMNNKEIIYLQHGIIAMKKLQFNRKSYNGMIKKFVVSSNFEKSILVNEMNFKESQIMVTGLSRFDTLTDNSRKMNPKEIVVMPTWREWINENEFSSSSFYENYISLLKNENLKRMLEKHNVVLKFFMHIELQKKYKEYFSSFCDRVKVVNLGEESIKDIIRNSSLLITDYSSVVFDFNYLRKPVLFFHFDLPDYLKYRGSYVDLHNDLIGDTAKTSGELIELINKYIRNDFKYDLRYHVKSRKFYKFQDRGNSERIYQEIKSLNK</sequence>
<comment type="caution">
    <text evidence="1">The sequence shown here is derived from an EMBL/GenBank/DDBJ whole genome shotgun (WGS) entry which is preliminary data.</text>
</comment>
<organism evidence="1 2">
    <name type="scientific">Bacillus paralicheniformis</name>
    <dbReference type="NCBI Taxonomy" id="1648923"/>
    <lineage>
        <taxon>Bacteria</taxon>
        <taxon>Bacillati</taxon>
        <taxon>Bacillota</taxon>
        <taxon>Bacilli</taxon>
        <taxon>Bacillales</taxon>
        <taxon>Bacillaceae</taxon>
        <taxon>Bacillus</taxon>
    </lineage>
</organism>
<dbReference type="InterPro" id="IPR007554">
    <property type="entry name" value="Glycerophosphate_synth"/>
</dbReference>
<dbReference type="InterPro" id="IPR051612">
    <property type="entry name" value="Teichoic_Acid_Biosynth"/>
</dbReference>
<dbReference type="AlphaFoldDB" id="A0AAW6KBA5"/>
<gene>
    <name evidence="1" type="ORF">PVN32_03655</name>
</gene>
<dbReference type="PANTHER" id="PTHR37316:SF3">
    <property type="entry name" value="TEICHOIC ACID GLYCEROL-PHOSPHATE TRANSFERASE"/>
    <property type="match status" value="1"/>
</dbReference>
<dbReference type="Gene3D" id="3.40.50.12580">
    <property type="match status" value="1"/>
</dbReference>
<dbReference type="Pfam" id="PF04464">
    <property type="entry name" value="Glyphos_transf"/>
    <property type="match status" value="1"/>
</dbReference>
<dbReference type="RefSeq" id="WP_059232032.1">
    <property type="nucleotide sequence ID" value="NZ_AP025342.1"/>
</dbReference>
<dbReference type="EMBL" id="JARAFO010000004">
    <property type="protein sequence ID" value="MDE1451268.1"/>
    <property type="molecule type" value="Genomic_DNA"/>
</dbReference>
<proteinExistence type="predicted"/>
<dbReference type="InterPro" id="IPR043148">
    <property type="entry name" value="TagF_C"/>
</dbReference>
<dbReference type="Proteomes" id="UP001216709">
    <property type="component" value="Unassembled WGS sequence"/>
</dbReference>
<name>A0AAW6KBA5_9BACI</name>
<evidence type="ECO:0000313" key="1">
    <source>
        <dbReference type="EMBL" id="MDE1451268.1"/>
    </source>
</evidence>
<reference evidence="1" key="1">
    <citation type="submission" date="2022-12" db="EMBL/GenBank/DDBJ databases">
        <title>Draft Genome Sequences of Bacillus licheniformis and Bacillus paralicheniformis strains isolated from Irish skim milk powders.</title>
        <authorList>
            <person name="Lourenco A."/>
            <person name="Li F."/>
            <person name="Geraldine D."/>
            <person name="Tobin J.T."/>
            <person name="Butler F."/>
            <person name="Jordan K."/>
            <person name="Obrien T."/>
        </authorList>
    </citation>
    <scope>NUCLEOTIDE SEQUENCE</scope>
    <source>
        <strain evidence="1">3370</strain>
    </source>
</reference>
<accession>A0AAW6KBA5</accession>
<dbReference type="PANTHER" id="PTHR37316">
    <property type="entry name" value="TEICHOIC ACID GLYCEROL-PHOSPHATE PRIMASE"/>
    <property type="match status" value="1"/>
</dbReference>
<dbReference type="GO" id="GO:0016020">
    <property type="term" value="C:membrane"/>
    <property type="evidence" value="ECO:0007669"/>
    <property type="project" value="InterPro"/>
</dbReference>